<accession>A0A1T4JSW5</accession>
<evidence type="ECO:0008006" key="3">
    <source>
        <dbReference type="Google" id="ProtNLM"/>
    </source>
</evidence>
<evidence type="ECO:0000313" key="2">
    <source>
        <dbReference type="Proteomes" id="UP000190625"/>
    </source>
</evidence>
<dbReference type="InterPro" id="IPR021530">
    <property type="entry name" value="AllH-like"/>
</dbReference>
<dbReference type="OrthoDB" id="4933449at2"/>
<evidence type="ECO:0000313" key="1">
    <source>
        <dbReference type="EMBL" id="SJZ33248.1"/>
    </source>
</evidence>
<reference evidence="2" key="1">
    <citation type="submission" date="2017-02" db="EMBL/GenBank/DDBJ databases">
        <authorList>
            <person name="Varghese N."/>
            <person name="Submissions S."/>
        </authorList>
    </citation>
    <scope>NUCLEOTIDE SEQUENCE [LARGE SCALE GENOMIC DNA]</scope>
    <source>
        <strain evidence="2">ATCC BAA-73</strain>
    </source>
</reference>
<dbReference type="RefSeq" id="WP_078808906.1">
    <property type="nucleotide sequence ID" value="NZ_FUWM01000004.1"/>
</dbReference>
<dbReference type="EMBL" id="FUWM01000004">
    <property type="protein sequence ID" value="SJZ33248.1"/>
    <property type="molecule type" value="Genomic_DNA"/>
</dbReference>
<dbReference type="Pfam" id="PF11392">
    <property type="entry name" value="AllH"/>
    <property type="match status" value="1"/>
</dbReference>
<sequence>MRLQSLRIGSDFKRKLVTHQALLAQVESVFKKVVNLELETGELVSISTINSNAPNNLVLESSQMLDLTSFGIKPREEVKLTPKVIKFKRKRFQIEVDGSKTWDGNLKFDSFIENISKFKENLQFFIEILSREGETAGVGEIGALLPQVIVPEEMNQQKLNKSLNPVSRKAFPIITNLIQATLDNNKEQIIKSSQDLIGLGPGLTPAGDDFLVGFYTMLQIIEARINIDYIDLELKNRLLDAAESRTTLVSKSTLKYILEGKVSEVILSLINALFLGGDEEVFCSTLQLLSRGSTSGTDIATGILTGGYILLNMLDGNYK</sequence>
<dbReference type="STRING" id="142842.SAMN02745118_00388"/>
<dbReference type="AlphaFoldDB" id="A0A1T4JSW5"/>
<keyword evidence="2" id="KW-1185">Reference proteome</keyword>
<gene>
    <name evidence="1" type="ORF">SAMN02745118_00388</name>
</gene>
<protein>
    <recommendedName>
        <fullName evidence="3">DUF2877 domain-containing protein</fullName>
    </recommendedName>
</protein>
<dbReference type="Proteomes" id="UP000190625">
    <property type="component" value="Unassembled WGS sequence"/>
</dbReference>
<name>A0A1T4JSW5_9FIRM</name>
<proteinExistence type="predicted"/>
<organism evidence="1 2">
    <name type="scientific">Selenihalanaerobacter shriftii</name>
    <dbReference type="NCBI Taxonomy" id="142842"/>
    <lineage>
        <taxon>Bacteria</taxon>
        <taxon>Bacillati</taxon>
        <taxon>Bacillota</taxon>
        <taxon>Clostridia</taxon>
        <taxon>Halanaerobiales</taxon>
        <taxon>Halobacteroidaceae</taxon>
        <taxon>Selenihalanaerobacter</taxon>
    </lineage>
</organism>